<gene>
    <name evidence="2" type="ORF">SEMRO_1401_G269520.1</name>
</gene>
<accession>A0A9N8EQJ9</accession>
<feature type="compositionally biased region" description="Polar residues" evidence="1">
    <location>
        <begin position="55"/>
        <end position="76"/>
    </location>
</feature>
<reference evidence="2" key="1">
    <citation type="submission" date="2020-06" db="EMBL/GenBank/DDBJ databases">
        <authorList>
            <consortium name="Plant Systems Biology data submission"/>
        </authorList>
    </citation>
    <scope>NUCLEOTIDE SEQUENCE</scope>
    <source>
        <strain evidence="2">D6</strain>
    </source>
</reference>
<dbReference type="Proteomes" id="UP001153069">
    <property type="component" value="Unassembled WGS sequence"/>
</dbReference>
<comment type="caution">
    <text evidence="2">The sequence shown here is derived from an EMBL/GenBank/DDBJ whole genome shotgun (WGS) entry which is preliminary data.</text>
</comment>
<dbReference type="AlphaFoldDB" id="A0A9N8EQJ9"/>
<sequence>MTEDEFDAAATASMHKLQANMEAQRSMDAATIDSKYSWMLDLSLDELVAKYAPQKGTTSVAGTIERQSQQKRSPGQQHRFGASPL</sequence>
<evidence type="ECO:0000256" key="1">
    <source>
        <dbReference type="SAM" id="MobiDB-lite"/>
    </source>
</evidence>
<keyword evidence="3" id="KW-1185">Reference proteome</keyword>
<proteinExistence type="predicted"/>
<dbReference type="EMBL" id="CAICTM010001399">
    <property type="protein sequence ID" value="CAB9523304.1"/>
    <property type="molecule type" value="Genomic_DNA"/>
</dbReference>
<organism evidence="2 3">
    <name type="scientific">Seminavis robusta</name>
    <dbReference type="NCBI Taxonomy" id="568900"/>
    <lineage>
        <taxon>Eukaryota</taxon>
        <taxon>Sar</taxon>
        <taxon>Stramenopiles</taxon>
        <taxon>Ochrophyta</taxon>
        <taxon>Bacillariophyta</taxon>
        <taxon>Bacillariophyceae</taxon>
        <taxon>Bacillariophycidae</taxon>
        <taxon>Naviculales</taxon>
        <taxon>Naviculaceae</taxon>
        <taxon>Seminavis</taxon>
    </lineage>
</organism>
<evidence type="ECO:0000313" key="3">
    <source>
        <dbReference type="Proteomes" id="UP001153069"/>
    </source>
</evidence>
<name>A0A9N8EQJ9_9STRA</name>
<evidence type="ECO:0000313" key="2">
    <source>
        <dbReference type="EMBL" id="CAB9523304.1"/>
    </source>
</evidence>
<protein>
    <submittedName>
        <fullName evidence="2">Uncharacterized protein</fullName>
    </submittedName>
</protein>
<feature type="region of interest" description="Disordered" evidence="1">
    <location>
        <begin position="55"/>
        <end position="85"/>
    </location>
</feature>